<dbReference type="EMBL" id="HG970335">
    <property type="protein sequence ID" value="CEF85340.1"/>
    <property type="molecule type" value="Genomic_DNA"/>
</dbReference>
<reference evidence="1 3" key="3">
    <citation type="journal article" date="2015" name="BMC Genomics">
        <title>The completed genome sequence of the pathogenic ascomycete fungus Fusarium graminearum.</title>
        <authorList>
            <person name="King R."/>
            <person name="Urban M."/>
            <person name="Hammond-Kosack M.C."/>
            <person name="Hassani-Pak K."/>
            <person name="Hammond-Kosack K.E."/>
        </authorList>
    </citation>
    <scope>NUCLEOTIDE SEQUENCE [LARGE SCALE GENOMIC DNA]</scope>
    <source>
        <strain evidence="3">ATCC MYA-4620 / CBS 123657 / FGSC 9075 / NRRL 31084 / PH-1</strain>
        <strain evidence="1">PH-1</strain>
    </source>
</reference>
<evidence type="ECO:0000313" key="2">
    <source>
        <dbReference type="EnsemblFungi" id="CEF85340"/>
    </source>
</evidence>
<gene>
    <name evidence="1" type="ORF">FGRAMPH1_01T26279</name>
</gene>
<organism evidence="1 3">
    <name type="scientific">Gibberella zeae (strain ATCC MYA-4620 / CBS 123657 / FGSC 9075 / NRRL 31084 / PH-1)</name>
    <name type="common">Wheat head blight fungus</name>
    <name type="synonym">Fusarium graminearum</name>
    <dbReference type="NCBI Taxonomy" id="229533"/>
    <lineage>
        <taxon>Eukaryota</taxon>
        <taxon>Fungi</taxon>
        <taxon>Dikarya</taxon>
        <taxon>Ascomycota</taxon>
        <taxon>Pezizomycotina</taxon>
        <taxon>Sordariomycetes</taxon>
        <taxon>Hypocreomycetidae</taxon>
        <taxon>Hypocreales</taxon>
        <taxon>Nectriaceae</taxon>
        <taxon>Fusarium</taxon>
    </lineage>
</organism>
<reference evidence="2 3" key="2">
    <citation type="journal article" date="2010" name="Nature">
        <title>Comparative genomics reveals mobile pathogenicity chromosomes in Fusarium.</title>
        <authorList>
            <person name="Ma L.J."/>
            <person name="van der Does H.C."/>
            <person name="Borkovich K.A."/>
            <person name="Coleman J.J."/>
            <person name="Daboussi M.J."/>
            <person name="Di Pietro A."/>
            <person name="Dufresne M."/>
            <person name="Freitag M."/>
            <person name="Grabherr M."/>
            <person name="Henrissat B."/>
            <person name="Houterman P.M."/>
            <person name="Kang S."/>
            <person name="Shim W.B."/>
            <person name="Woloshuk C."/>
            <person name="Xie X."/>
            <person name="Xu J.R."/>
            <person name="Antoniw J."/>
            <person name="Baker S.E."/>
            <person name="Bluhm B.H."/>
            <person name="Breakspear A."/>
            <person name="Brown D.W."/>
            <person name="Butchko R.A."/>
            <person name="Chapman S."/>
            <person name="Coulson R."/>
            <person name="Coutinho P.M."/>
            <person name="Danchin E.G."/>
            <person name="Diener A."/>
            <person name="Gale L.R."/>
            <person name="Gardiner D.M."/>
            <person name="Goff S."/>
            <person name="Hammond-Kosack K.E."/>
            <person name="Hilburn K."/>
            <person name="Hua-Van A."/>
            <person name="Jonkers W."/>
            <person name="Kazan K."/>
            <person name="Kodira C.D."/>
            <person name="Koehrsen M."/>
            <person name="Kumar L."/>
            <person name="Lee Y.H."/>
            <person name="Li L."/>
            <person name="Manners J.M."/>
            <person name="Miranda-Saavedra D."/>
            <person name="Mukherjee M."/>
            <person name="Park G."/>
            <person name="Park J."/>
            <person name="Park S.Y."/>
            <person name="Proctor R.H."/>
            <person name="Regev A."/>
            <person name="Ruiz-Roldan M.C."/>
            <person name="Sain D."/>
            <person name="Sakthikumar S."/>
            <person name="Sykes S."/>
            <person name="Schwartz D.C."/>
            <person name="Turgeon B.G."/>
            <person name="Wapinski I."/>
            <person name="Yoder O."/>
            <person name="Young S."/>
            <person name="Zeng Q."/>
            <person name="Zhou S."/>
            <person name="Galagan J."/>
            <person name="Cuomo C.A."/>
            <person name="Kistler H.C."/>
            <person name="Rep M."/>
        </authorList>
    </citation>
    <scope>GENOME REANNOTATION</scope>
    <source>
        <strain evidence="3">ATCC MYA-4620 / CBS 123657 / FGSC 9075 / NRRL 31084 / PH-1</strain>
        <strain evidence="2">PH-1 / ATCC MYA-4620 / FGSC 9075 / NRRL 31084</strain>
    </source>
</reference>
<reference evidence="2" key="4">
    <citation type="submission" date="2017-01" db="UniProtKB">
        <authorList>
            <consortium name="EnsemblFungi"/>
        </authorList>
    </citation>
    <scope>IDENTIFICATION</scope>
    <source>
        <strain evidence="2">PH-1 / ATCC MYA-4620 / FGSC 9075 / NRRL 31084</strain>
    </source>
</reference>
<proteinExistence type="predicted"/>
<name>A0A098DTZ9_GIBZE</name>
<keyword evidence="3" id="KW-1185">Reference proteome</keyword>
<evidence type="ECO:0000313" key="3">
    <source>
        <dbReference type="Proteomes" id="UP000070720"/>
    </source>
</evidence>
<dbReference type="EnsemblFungi" id="CEF85340">
    <property type="protein sequence ID" value="CEF85340"/>
    <property type="gene ID" value="FGRRES_15559"/>
</dbReference>
<evidence type="ECO:0000313" key="1">
    <source>
        <dbReference type="EMBL" id="CEF85340.1"/>
    </source>
</evidence>
<dbReference type="VEuPathDB" id="FungiDB:FGRAMPH1_01G26279"/>
<reference evidence="2 3" key="1">
    <citation type="journal article" date="2007" name="Science">
        <title>The Fusarium graminearum genome reveals a link between localized polymorphism and pathogen specialization.</title>
        <authorList>
            <person name="Cuomo C.A."/>
            <person name="Gueldener U."/>
            <person name="Xu J.-R."/>
            <person name="Trail F."/>
            <person name="Turgeon B.G."/>
            <person name="Di Pietro A."/>
            <person name="Walton J.D."/>
            <person name="Ma L.-J."/>
            <person name="Baker S.E."/>
            <person name="Rep M."/>
            <person name="Adam G."/>
            <person name="Antoniw J."/>
            <person name="Baldwin T."/>
            <person name="Calvo S.E."/>
            <person name="Chang Y.-L."/>
            <person name="DeCaprio D."/>
            <person name="Gale L.R."/>
            <person name="Gnerre S."/>
            <person name="Goswami R.S."/>
            <person name="Hammond-Kosack K."/>
            <person name="Harris L.J."/>
            <person name="Hilburn K."/>
            <person name="Kennell J.C."/>
            <person name="Kroken S."/>
            <person name="Magnuson J.K."/>
            <person name="Mannhaupt G."/>
            <person name="Mauceli E.W."/>
            <person name="Mewes H.-W."/>
            <person name="Mitterbauer R."/>
            <person name="Muehlbauer G."/>
            <person name="Muensterkoetter M."/>
            <person name="Nelson D."/>
            <person name="O'Donnell K."/>
            <person name="Ouellet T."/>
            <person name="Qi W."/>
            <person name="Quesneville H."/>
            <person name="Roncero M.I.G."/>
            <person name="Seong K.-Y."/>
            <person name="Tetko I.V."/>
            <person name="Urban M."/>
            <person name="Waalwijk C."/>
            <person name="Ward T.J."/>
            <person name="Yao J."/>
            <person name="Birren B.W."/>
            <person name="Kistler H.C."/>
        </authorList>
    </citation>
    <scope>NUCLEOTIDE SEQUENCE [LARGE SCALE GENOMIC DNA]</scope>
    <source>
        <strain evidence="3">ATCC MYA-4620 / CBS 123657 / FGSC 9075 / NRRL 31084 / PH-1</strain>
        <strain evidence="2">PH-1 / ATCC MYA-4620 / FGSC 9075 / NRRL 31084</strain>
    </source>
</reference>
<dbReference type="AlphaFoldDB" id="A0A098DTZ9"/>
<dbReference type="Proteomes" id="UP000070720">
    <property type="component" value="Chromosome 4"/>
</dbReference>
<accession>A0A0E0SFX7</accession>
<sequence>MAPDLPSILLSYLCLRYEDEETTSLLTQVGRIWGAPKGKLLLRGFSGGERRALHTRQH</sequence>
<protein>
    <submittedName>
        <fullName evidence="1">Chromosome 4, complete genome</fullName>
    </submittedName>
</protein>
<dbReference type="InParanoid" id="A0A098DTZ9"/>
<accession>A0A098DTZ9</accession>